<dbReference type="PANTHER" id="PTHR21581">
    <property type="entry name" value="D-ALANYL-D-ALANINE CARBOXYPEPTIDASE"/>
    <property type="match status" value="1"/>
</dbReference>
<evidence type="ECO:0000259" key="11">
    <source>
        <dbReference type="Pfam" id="PF00768"/>
    </source>
</evidence>
<keyword evidence="5" id="KW-0573">Peptidoglycan synthesis</keyword>
<evidence type="ECO:0000256" key="1">
    <source>
        <dbReference type="ARBA" id="ARBA00007164"/>
    </source>
</evidence>
<keyword evidence="4" id="KW-0133">Cell shape</keyword>
<evidence type="ECO:0000313" key="13">
    <source>
        <dbReference type="Proteomes" id="UP000268192"/>
    </source>
</evidence>
<organism evidence="12 13">
    <name type="scientific">Georhizobium profundi</name>
    <dbReference type="NCBI Taxonomy" id="2341112"/>
    <lineage>
        <taxon>Bacteria</taxon>
        <taxon>Pseudomonadati</taxon>
        <taxon>Pseudomonadota</taxon>
        <taxon>Alphaproteobacteria</taxon>
        <taxon>Hyphomicrobiales</taxon>
        <taxon>Rhizobiaceae</taxon>
        <taxon>Georhizobium</taxon>
    </lineage>
</organism>
<evidence type="ECO:0000256" key="7">
    <source>
        <dbReference type="PIRSR" id="PIRSR618044-1"/>
    </source>
</evidence>
<keyword evidence="2" id="KW-0732">Signal</keyword>
<evidence type="ECO:0000256" key="4">
    <source>
        <dbReference type="ARBA" id="ARBA00022960"/>
    </source>
</evidence>
<dbReference type="GO" id="GO:0071555">
    <property type="term" value="P:cell wall organization"/>
    <property type="evidence" value="ECO:0007669"/>
    <property type="project" value="UniProtKB-KW"/>
</dbReference>
<dbReference type="Pfam" id="PF00768">
    <property type="entry name" value="Peptidase_S11"/>
    <property type="match status" value="1"/>
</dbReference>
<proteinExistence type="inferred from homology"/>
<dbReference type="Gene3D" id="3.40.710.10">
    <property type="entry name" value="DD-peptidase/beta-lactamase superfamily"/>
    <property type="match status" value="1"/>
</dbReference>
<dbReference type="GO" id="GO:0009002">
    <property type="term" value="F:serine-type D-Ala-D-Ala carboxypeptidase activity"/>
    <property type="evidence" value="ECO:0007669"/>
    <property type="project" value="InterPro"/>
</dbReference>
<dbReference type="SUPFAM" id="SSF56601">
    <property type="entry name" value="beta-lactamase/transpeptidase-like"/>
    <property type="match status" value="1"/>
</dbReference>
<feature type="active site" evidence="7">
    <location>
        <position position="121"/>
    </location>
</feature>
<dbReference type="GO" id="GO:0009252">
    <property type="term" value="P:peptidoglycan biosynthetic process"/>
    <property type="evidence" value="ECO:0007669"/>
    <property type="project" value="UniProtKB-KW"/>
</dbReference>
<evidence type="ECO:0000256" key="5">
    <source>
        <dbReference type="ARBA" id="ARBA00022984"/>
    </source>
</evidence>
<evidence type="ECO:0000256" key="2">
    <source>
        <dbReference type="ARBA" id="ARBA00022729"/>
    </source>
</evidence>
<keyword evidence="6" id="KW-0961">Cell wall biogenesis/degradation</keyword>
<feature type="active site" description="Acyl-ester intermediate" evidence="7">
    <location>
        <position position="64"/>
    </location>
</feature>
<keyword evidence="13" id="KW-1185">Reference proteome</keyword>
<evidence type="ECO:0000313" key="12">
    <source>
        <dbReference type="EMBL" id="AZN70703.1"/>
    </source>
</evidence>
<dbReference type="GO" id="GO:0006508">
    <property type="term" value="P:proteolysis"/>
    <property type="evidence" value="ECO:0007669"/>
    <property type="project" value="InterPro"/>
</dbReference>
<name>A0A3Q8XM56_9HYPH</name>
<dbReference type="PANTHER" id="PTHR21581:SF6">
    <property type="entry name" value="TRAFFICKING PROTEIN PARTICLE COMPLEX SUBUNIT 12"/>
    <property type="match status" value="1"/>
</dbReference>
<feature type="domain" description="Peptidase S11 D-alanyl-D-alanine carboxypeptidase A N-terminal" evidence="11">
    <location>
        <begin position="32"/>
        <end position="253"/>
    </location>
</feature>
<feature type="binding site" evidence="8">
    <location>
        <position position="223"/>
    </location>
    <ligand>
        <name>substrate</name>
    </ligand>
</feature>
<evidence type="ECO:0000256" key="10">
    <source>
        <dbReference type="SAM" id="MobiDB-lite"/>
    </source>
</evidence>
<keyword evidence="3" id="KW-0378">Hydrolase</keyword>
<evidence type="ECO:0000256" key="3">
    <source>
        <dbReference type="ARBA" id="ARBA00022801"/>
    </source>
</evidence>
<dbReference type="EMBL" id="CP032509">
    <property type="protein sequence ID" value="AZN70703.1"/>
    <property type="molecule type" value="Genomic_DNA"/>
</dbReference>
<dbReference type="AlphaFoldDB" id="A0A3Q8XM56"/>
<dbReference type="InterPro" id="IPR012338">
    <property type="entry name" value="Beta-lactam/transpept-like"/>
</dbReference>
<keyword evidence="12" id="KW-0121">Carboxypeptidase</keyword>
<reference evidence="12 13" key="1">
    <citation type="submission" date="2018-09" db="EMBL/GenBank/DDBJ databases">
        <title>Marinorhizobium profundi gen. nov., sp. nov., isolated from a deep-sea sediment sample from the New Britain Trench and proposal of Marinorhizobiaceae fam. nov. in the order Rhizobiales of the class Alphaproteobacteria.</title>
        <authorList>
            <person name="Cao J."/>
        </authorList>
    </citation>
    <scope>NUCLEOTIDE SEQUENCE [LARGE SCALE GENOMIC DNA]</scope>
    <source>
        <strain evidence="12 13">WS11</strain>
    </source>
</reference>
<feature type="region of interest" description="Disordered" evidence="10">
    <location>
        <begin position="368"/>
        <end position="407"/>
    </location>
</feature>
<dbReference type="KEGG" id="abaw:D5400_04915"/>
<evidence type="ECO:0000256" key="6">
    <source>
        <dbReference type="ARBA" id="ARBA00023316"/>
    </source>
</evidence>
<dbReference type="OrthoDB" id="5291989at2"/>
<accession>A0A3Q8XM56</accession>
<dbReference type="GO" id="GO:0008360">
    <property type="term" value="P:regulation of cell shape"/>
    <property type="evidence" value="ECO:0007669"/>
    <property type="project" value="UniProtKB-KW"/>
</dbReference>
<feature type="active site" description="Acyl-ester intermediate" evidence="7">
    <location>
        <position position="61"/>
    </location>
</feature>
<keyword evidence="12" id="KW-0645">Protease</keyword>
<dbReference type="Proteomes" id="UP000268192">
    <property type="component" value="Chromosome"/>
</dbReference>
<evidence type="ECO:0000256" key="8">
    <source>
        <dbReference type="PIRSR" id="PIRSR618044-2"/>
    </source>
</evidence>
<dbReference type="InterPro" id="IPR018044">
    <property type="entry name" value="Peptidase_S11"/>
</dbReference>
<dbReference type="InterPro" id="IPR001967">
    <property type="entry name" value="Peptidase_S11_N"/>
</dbReference>
<protein>
    <submittedName>
        <fullName evidence="12">D-alanyl-D-alanine carboxypeptidase</fullName>
    </submittedName>
</protein>
<dbReference type="PRINTS" id="PR00725">
    <property type="entry name" value="DADACBPTASE1"/>
</dbReference>
<evidence type="ECO:0000256" key="9">
    <source>
        <dbReference type="RuleBase" id="RU004016"/>
    </source>
</evidence>
<gene>
    <name evidence="12" type="ORF">D5400_04915</name>
</gene>
<comment type="similarity">
    <text evidence="1 9">Belongs to the peptidase S11 family.</text>
</comment>
<sequence>MHDVLQSRATHLFSAILLSGGLLASMVGLSAAEAAPRMLVDVETGRVIEHEDAFKRWYPASLTKLMTTYIALRAIESGEADLTSPVTLSARAAAQPPSKMYYGEGATMTLDNAIKIIMVKSANDVAMAIGESLAGTDRNFVARMNAEAERLGMTSTRFINANGLPGEGQYTTARDMALLALAIKRDFPQYSDYFSIEAIQAGNDIYPNFNMLIGRYPGADGMKTGFICSSGFNQVSSASRNGRSVVAVVFGAESLADRAEESARLLEEGLTEAIPASATPIMQLQPYGEGNAEVADLRPQICSPEAAAQRSEGRDDNGELILSSAFIRPLERELEPVAVALGGTGGRVAAIQVDVPIPTPRPRLVELEEDSAPMAASLATSAPEGEASTDGLRPSLDVPLPLPRPRP</sequence>